<evidence type="ECO:0000256" key="1">
    <source>
        <dbReference type="ARBA" id="ARBA00004651"/>
    </source>
</evidence>
<dbReference type="PROSITE" id="PS50262">
    <property type="entry name" value="G_PROTEIN_RECEP_F1_2"/>
    <property type="match status" value="1"/>
</dbReference>
<dbReference type="PANTHER" id="PTHR24246">
    <property type="entry name" value="OLFACTORY RECEPTOR AND ADENOSINE RECEPTOR"/>
    <property type="match status" value="1"/>
</dbReference>
<dbReference type="GO" id="GO:0005886">
    <property type="term" value="C:plasma membrane"/>
    <property type="evidence" value="ECO:0007669"/>
    <property type="project" value="UniProtKB-SubCell"/>
</dbReference>
<sequence length="384" mass="43163">MTAPIEYAKNESYLNHLLSTTRMSPVDRLYTVSECVVGLLAVIVNVLLFCVIQRSRSLHTATHSYIAALALADLLTGIIVPAFAVSSYFGHPKEFQSCLVVNSFIVIVTNISILTMVDLTVDRYVAICHPSMYRRDMNHRSVLLVVASTWAVAVIIGLVPVMGWNRGKENFNGDCSFMAVISMEYMVYMVFFFVHLGPLVSMLAMFVHMFHTIHRKEKQIQKKMPAPRKIDRHKSNQTIAKGLAYVYVLFTVCWTPIHILNCITLFTERPPQELFLFSIVLSHACSFLKPILFISTSTQLQQAIVRRVTPHKRHHGSVIRLSVRLSARSAGRTVQSGISFTSTSESRKGPDVHRKSADRRSHSSTTATTSKKSSIKSRSSLHVH</sequence>
<keyword evidence="9" id="KW-0325">Glycoprotein</keyword>
<keyword evidence="4 12" id="KW-1133">Transmembrane helix</keyword>
<feature type="domain" description="G-protein coupled receptors family 1 profile" evidence="13">
    <location>
        <begin position="44"/>
        <end position="293"/>
    </location>
</feature>
<feature type="compositionally biased region" description="Low complexity" evidence="11">
    <location>
        <begin position="363"/>
        <end position="372"/>
    </location>
</feature>
<organism evidence="14 15">
    <name type="scientific">Batillaria attramentaria</name>
    <dbReference type="NCBI Taxonomy" id="370345"/>
    <lineage>
        <taxon>Eukaryota</taxon>
        <taxon>Metazoa</taxon>
        <taxon>Spiralia</taxon>
        <taxon>Lophotrochozoa</taxon>
        <taxon>Mollusca</taxon>
        <taxon>Gastropoda</taxon>
        <taxon>Caenogastropoda</taxon>
        <taxon>Sorbeoconcha</taxon>
        <taxon>Cerithioidea</taxon>
        <taxon>Batillariidae</taxon>
        <taxon>Batillaria</taxon>
    </lineage>
</organism>
<evidence type="ECO:0000256" key="6">
    <source>
        <dbReference type="ARBA" id="ARBA00023136"/>
    </source>
</evidence>
<dbReference type="AlphaFoldDB" id="A0ABD0M4Y7"/>
<gene>
    <name evidence="14" type="ORF">BaRGS_00001841</name>
</gene>
<name>A0ABD0M4Y7_9CAEN</name>
<evidence type="ECO:0000256" key="2">
    <source>
        <dbReference type="ARBA" id="ARBA00022475"/>
    </source>
</evidence>
<dbReference type="InterPro" id="IPR001634">
    <property type="entry name" value="Adenosn_rcpt"/>
</dbReference>
<evidence type="ECO:0000256" key="8">
    <source>
        <dbReference type="ARBA" id="ARBA00023170"/>
    </source>
</evidence>
<keyword evidence="15" id="KW-1185">Reference proteome</keyword>
<keyword evidence="5" id="KW-0297">G-protein coupled receptor</keyword>
<dbReference type="EMBL" id="JACVVK020000005">
    <property type="protein sequence ID" value="KAK7506990.1"/>
    <property type="molecule type" value="Genomic_DNA"/>
</dbReference>
<feature type="transmembrane region" description="Helical" evidence="12">
    <location>
        <begin position="242"/>
        <end position="267"/>
    </location>
</feature>
<evidence type="ECO:0000256" key="3">
    <source>
        <dbReference type="ARBA" id="ARBA00022692"/>
    </source>
</evidence>
<evidence type="ECO:0000256" key="12">
    <source>
        <dbReference type="SAM" id="Phobius"/>
    </source>
</evidence>
<feature type="transmembrane region" description="Helical" evidence="12">
    <location>
        <begin position="101"/>
        <end position="121"/>
    </location>
</feature>
<comment type="subcellular location">
    <subcellularLocation>
        <location evidence="1">Cell membrane</location>
        <topology evidence="1">Multi-pass membrane protein</topology>
    </subcellularLocation>
</comment>
<dbReference type="InterPro" id="IPR000276">
    <property type="entry name" value="GPCR_Rhodpsn"/>
</dbReference>
<dbReference type="Gene3D" id="1.20.1070.10">
    <property type="entry name" value="Rhodopsin 7-helix transmembrane proteins"/>
    <property type="match status" value="1"/>
</dbReference>
<dbReference type="PRINTS" id="PR00237">
    <property type="entry name" value="GPCRRHODOPSN"/>
</dbReference>
<feature type="region of interest" description="Disordered" evidence="11">
    <location>
        <begin position="334"/>
        <end position="384"/>
    </location>
</feature>
<evidence type="ECO:0000259" key="13">
    <source>
        <dbReference type="PROSITE" id="PS50262"/>
    </source>
</evidence>
<evidence type="ECO:0000256" key="11">
    <source>
        <dbReference type="SAM" id="MobiDB-lite"/>
    </source>
</evidence>
<proteinExistence type="predicted"/>
<dbReference type="PROSITE" id="PS00237">
    <property type="entry name" value="G_PROTEIN_RECEP_F1_1"/>
    <property type="match status" value="1"/>
</dbReference>
<comment type="caution">
    <text evidence="14">The sequence shown here is derived from an EMBL/GenBank/DDBJ whole genome shotgun (WGS) entry which is preliminary data.</text>
</comment>
<feature type="transmembrane region" description="Helical" evidence="12">
    <location>
        <begin position="29"/>
        <end position="52"/>
    </location>
</feature>
<evidence type="ECO:0000256" key="10">
    <source>
        <dbReference type="ARBA" id="ARBA00023224"/>
    </source>
</evidence>
<feature type="transmembrane region" description="Helical" evidence="12">
    <location>
        <begin position="142"/>
        <end position="165"/>
    </location>
</feature>
<evidence type="ECO:0000313" key="15">
    <source>
        <dbReference type="Proteomes" id="UP001519460"/>
    </source>
</evidence>
<accession>A0ABD0M4Y7</accession>
<evidence type="ECO:0000256" key="5">
    <source>
        <dbReference type="ARBA" id="ARBA00023040"/>
    </source>
</evidence>
<feature type="compositionally biased region" description="Polar residues" evidence="11">
    <location>
        <begin position="334"/>
        <end position="344"/>
    </location>
</feature>
<dbReference type="PANTHER" id="PTHR24246:SF27">
    <property type="entry name" value="ADENOSINE RECEPTOR, ISOFORM A"/>
    <property type="match status" value="1"/>
</dbReference>
<protein>
    <recommendedName>
        <fullName evidence="13">G-protein coupled receptors family 1 profile domain-containing protein</fullName>
    </recommendedName>
</protein>
<keyword evidence="10" id="KW-0807">Transducer</keyword>
<keyword evidence="3 12" id="KW-0812">Transmembrane</keyword>
<evidence type="ECO:0000313" key="14">
    <source>
        <dbReference type="EMBL" id="KAK7506990.1"/>
    </source>
</evidence>
<dbReference type="InterPro" id="IPR017452">
    <property type="entry name" value="GPCR_Rhodpsn_7TM"/>
</dbReference>
<keyword evidence="7" id="KW-1015">Disulfide bond</keyword>
<evidence type="ECO:0000256" key="9">
    <source>
        <dbReference type="ARBA" id="ARBA00023180"/>
    </source>
</evidence>
<dbReference type="Pfam" id="PF00001">
    <property type="entry name" value="7tm_1"/>
    <property type="match status" value="1"/>
</dbReference>
<keyword evidence="8" id="KW-0675">Receptor</keyword>
<evidence type="ECO:0000256" key="7">
    <source>
        <dbReference type="ARBA" id="ARBA00023157"/>
    </source>
</evidence>
<feature type="transmembrane region" description="Helical" evidence="12">
    <location>
        <begin position="64"/>
        <end position="89"/>
    </location>
</feature>
<dbReference type="SUPFAM" id="SSF81321">
    <property type="entry name" value="Family A G protein-coupled receptor-like"/>
    <property type="match status" value="1"/>
</dbReference>
<dbReference type="GO" id="GO:0004930">
    <property type="term" value="F:G protein-coupled receptor activity"/>
    <property type="evidence" value="ECO:0007669"/>
    <property type="project" value="UniProtKB-KW"/>
</dbReference>
<evidence type="ECO:0000256" key="4">
    <source>
        <dbReference type="ARBA" id="ARBA00022989"/>
    </source>
</evidence>
<feature type="compositionally biased region" description="Basic residues" evidence="11">
    <location>
        <begin position="373"/>
        <end position="384"/>
    </location>
</feature>
<feature type="compositionally biased region" description="Basic and acidic residues" evidence="11">
    <location>
        <begin position="345"/>
        <end position="361"/>
    </location>
</feature>
<dbReference type="PRINTS" id="PR00424">
    <property type="entry name" value="ADENOSINER"/>
</dbReference>
<feature type="transmembrane region" description="Helical" evidence="12">
    <location>
        <begin position="185"/>
        <end position="210"/>
    </location>
</feature>
<keyword evidence="6 12" id="KW-0472">Membrane</keyword>
<feature type="transmembrane region" description="Helical" evidence="12">
    <location>
        <begin position="273"/>
        <end position="294"/>
    </location>
</feature>
<dbReference type="Proteomes" id="UP001519460">
    <property type="component" value="Unassembled WGS sequence"/>
</dbReference>
<keyword evidence="2" id="KW-1003">Cell membrane</keyword>
<reference evidence="14 15" key="1">
    <citation type="journal article" date="2023" name="Sci. Data">
        <title>Genome assembly of the Korean intertidal mud-creeper Batillaria attramentaria.</title>
        <authorList>
            <person name="Patra A.K."/>
            <person name="Ho P.T."/>
            <person name="Jun S."/>
            <person name="Lee S.J."/>
            <person name="Kim Y."/>
            <person name="Won Y.J."/>
        </authorList>
    </citation>
    <scope>NUCLEOTIDE SEQUENCE [LARGE SCALE GENOMIC DNA]</scope>
    <source>
        <strain evidence="14">Wonlab-2016</strain>
    </source>
</reference>